<reference evidence="1 2" key="1">
    <citation type="journal article" date="2021" name="Nat. Plants">
        <title>The Taxus genome provides insights into paclitaxel biosynthesis.</title>
        <authorList>
            <person name="Xiong X."/>
            <person name="Gou J."/>
            <person name="Liao Q."/>
            <person name="Li Y."/>
            <person name="Zhou Q."/>
            <person name="Bi G."/>
            <person name="Li C."/>
            <person name="Du R."/>
            <person name="Wang X."/>
            <person name="Sun T."/>
            <person name="Guo L."/>
            <person name="Liang H."/>
            <person name="Lu P."/>
            <person name="Wu Y."/>
            <person name="Zhang Z."/>
            <person name="Ro D.K."/>
            <person name="Shang Y."/>
            <person name="Huang S."/>
            <person name="Yan J."/>
        </authorList>
    </citation>
    <scope>NUCLEOTIDE SEQUENCE [LARGE SCALE GENOMIC DNA]</scope>
    <source>
        <strain evidence="1">Ta-2019</strain>
    </source>
</reference>
<accession>A0AA38CPJ1</accession>
<protein>
    <submittedName>
        <fullName evidence="1">Uncharacterized protein</fullName>
    </submittedName>
</protein>
<name>A0AA38CPJ1_TAXCH</name>
<gene>
    <name evidence="1" type="ORF">KI387_011912</name>
</gene>
<organism evidence="1 2">
    <name type="scientific">Taxus chinensis</name>
    <name type="common">Chinese yew</name>
    <name type="synonym">Taxus wallichiana var. chinensis</name>
    <dbReference type="NCBI Taxonomy" id="29808"/>
    <lineage>
        <taxon>Eukaryota</taxon>
        <taxon>Viridiplantae</taxon>
        <taxon>Streptophyta</taxon>
        <taxon>Embryophyta</taxon>
        <taxon>Tracheophyta</taxon>
        <taxon>Spermatophyta</taxon>
        <taxon>Pinopsida</taxon>
        <taxon>Pinidae</taxon>
        <taxon>Conifers II</taxon>
        <taxon>Cupressales</taxon>
        <taxon>Taxaceae</taxon>
        <taxon>Taxus</taxon>
    </lineage>
</organism>
<dbReference type="Proteomes" id="UP000824469">
    <property type="component" value="Unassembled WGS sequence"/>
</dbReference>
<evidence type="ECO:0000313" key="2">
    <source>
        <dbReference type="Proteomes" id="UP000824469"/>
    </source>
</evidence>
<sequence length="367" mass="40441">AMTEHHSSITAKKLTTALQVLSLDKTMVALSDYGRDHRLMKKLMVSHLLGTTPQILLHNLSSLFLTRKALRRIDSSLASYSEFLLNILDGAIILLDTFDIKVCIALIPPLADQNSYTVILGKGCTGAFNFSLFILSTGNGVWHPLPNILRSDGQLDSVPHQHSIRVVPYKKRKGELQFQKSLYSGFSLIGLSNLPFKQYCTLWQLSLKIEDFVNQMFFFPTGGNGIIVFRLSLCGVQISLNKMQGKVCVCTILSTRPATEVFQCSQNFRRKQHNKATKIVATTSEGSHREYPSIRSRCQTKRSCVWVGGNHLHSSDAGAPFVIHGNGYAGNENGNGHAGNMYGHGNGNGHAGNMYATIPCKKSSPQT</sequence>
<keyword evidence="2" id="KW-1185">Reference proteome</keyword>
<comment type="caution">
    <text evidence="1">The sequence shown here is derived from an EMBL/GenBank/DDBJ whole genome shotgun (WGS) entry which is preliminary data.</text>
</comment>
<feature type="non-terminal residue" evidence="1">
    <location>
        <position position="367"/>
    </location>
</feature>
<evidence type="ECO:0000313" key="1">
    <source>
        <dbReference type="EMBL" id="KAH9300329.1"/>
    </source>
</evidence>
<dbReference type="AlphaFoldDB" id="A0AA38CPJ1"/>
<proteinExistence type="predicted"/>
<dbReference type="EMBL" id="JAHRHJ020000009">
    <property type="protein sequence ID" value="KAH9300329.1"/>
    <property type="molecule type" value="Genomic_DNA"/>
</dbReference>